<dbReference type="PANTHER" id="PTHR12598:SF0">
    <property type="entry name" value="COPPER HOMEOSTASIS PROTEIN CUTC HOMOLOG"/>
    <property type="match status" value="1"/>
</dbReference>
<protein>
    <recommendedName>
        <fullName evidence="2">Copper homeostasis protein cutC homolog</fullName>
    </recommendedName>
</protein>
<dbReference type="InterPro" id="IPR036822">
    <property type="entry name" value="CutC-like_dom_sf"/>
</dbReference>
<dbReference type="HAMAP" id="MF_00795">
    <property type="entry name" value="CutC"/>
    <property type="match status" value="1"/>
</dbReference>
<dbReference type="EMBL" id="ML978127">
    <property type="protein sequence ID" value="KAF2098231.1"/>
    <property type="molecule type" value="Genomic_DNA"/>
</dbReference>
<dbReference type="Pfam" id="PF03932">
    <property type="entry name" value="CutC"/>
    <property type="match status" value="1"/>
</dbReference>
<dbReference type="AlphaFoldDB" id="A0A9P4M4Z3"/>
<comment type="similarity">
    <text evidence="1">Belongs to the CutC family.</text>
</comment>
<comment type="caution">
    <text evidence="3">The sequence shown here is derived from an EMBL/GenBank/DDBJ whole genome shotgun (WGS) entry which is preliminary data.</text>
</comment>
<evidence type="ECO:0000313" key="4">
    <source>
        <dbReference type="Proteomes" id="UP000799772"/>
    </source>
</evidence>
<keyword evidence="4" id="KW-1185">Reference proteome</keyword>
<evidence type="ECO:0000256" key="2">
    <source>
        <dbReference type="ARBA" id="ARBA00019014"/>
    </source>
</evidence>
<dbReference type="PANTHER" id="PTHR12598">
    <property type="entry name" value="COPPER HOMEOSTASIS PROTEIN CUTC"/>
    <property type="match status" value="1"/>
</dbReference>
<dbReference type="OrthoDB" id="7392499at2759"/>
<evidence type="ECO:0000313" key="3">
    <source>
        <dbReference type="EMBL" id="KAF2098231.1"/>
    </source>
</evidence>
<proteinExistence type="inferred from homology"/>
<dbReference type="SUPFAM" id="SSF110395">
    <property type="entry name" value="CutC-like"/>
    <property type="match status" value="1"/>
</dbReference>
<name>A0A9P4M4Z3_9PEZI</name>
<reference evidence="3" key="1">
    <citation type="journal article" date="2020" name="Stud. Mycol.">
        <title>101 Dothideomycetes genomes: a test case for predicting lifestyles and emergence of pathogens.</title>
        <authorList>
            <person name="Haridas S."/>
            <person name="Albert R."/>
            <person name="Binder M."/>
            <person name="Bloem J."/>
            <person name="Labutti K."/>
            <person name="Salamov A."/>
            <person name="Andreopoulos B."/>
            <person name="Baker S."/>
            <person name="Barry K."/>
            <person name="Bills G."/>
            <person name="Bluhm B."/>
            <person name="Cannon C."/>
            <person name="Castanera R."/>
            <person name="Culley D."/>
            <person name="Daum C."/>
            <person name="Ezra D."/>
            <person name="Gonzalez J."/>
            <person name="Henrissat B."/>
            <person name="Kuo A."/>
            <person name="Liang C."/>
            <person name="Lipzen A."/>
            <person name="Lutzoni F."/>
            <person name="Magnuson J."/>
            <person name="Mondo S."/>
            <person name="Nolan M."/>
            <person name="Ohm R."/>
            <person name="Pangilinan J."/>
            <person name="Park H.-J."/>
            <person name="Ramirez L."/>
            <person name="Alfaro M."/>
            <person name="Sun H."/>
            <person name="Tritt A."/>
            <person name="Yoshinaga Y."/>
            <person name="Zwiers L.-H."/>
            <person name="Turgeon B."/>
            <person name="Goodwin S."/>
            <person name="Spatafora J."/>
            <person name="Crous P."/>
            <person name="Grigoriev I."/>
        </authorList>
    </citation>
    <scope>NUCLEOTIDE SEQUENCE</scope>
    <source>
        <strain evidence="3">CBS 133067</strain>
    </source>
</reference>
<gene>
    <name evidence="3" type="ORF">NA57DRAFT_77023</name>
</gene>
<dbReference type="InterPro" id="IPR005627">
    <property type="entry name" value="CutC-like"/>
</dbReference>
<dbReference type="Gene3D" id="3.20.20.380">
    <property type="entry name" value="Copper homeostasis (CutC) domain"/>
    <property type="match status" value="1"/>
</dbReference>
<dbReference type="Proteomes" id="UP000799772">
    <property type="component" value="Unassembled WGS sequence"/>
</dbReference>
<dbReference type="GO" id="GO:0005507">
    <property type="term" value="F:copper ion binding"/>
    <property type="evidence" value="ECO:0007669"/>
    <property type="project" value="TreeGrafter"/>
</dbReference>
<accession>A0A9P4M4Z3</accession>
<organism evidence="3 4">
    <name type="scientific">Rhizodiscina lignyota</name>
    <dbReference type="NCBI Taxonomy" id="1504668"/>
    <lineage>
        <taxon>Eukaryota</taxon>
        <taxon>Fungi</taxon>
        <taxon>Dikarya</taxon>
        <taxon>Ascomycota</taxon>
        <taxon>Pezizomycotina</taxon>
        <taxon>Dothideomycetes</taxon>
        <taxon>Pleosporomycetidae</taxon>
        <taxon>Aulographales</taxon>
        <taxon>Rhizodiscinaceae</taxon>
        <taxon>Rhizodiscina</taxon>
    </lineage>
</organism>
<sequence>MLEIACFSREAALIAKSAGADRIEFCARYDLGGLTPAFDDVSFLHSDLHIPLFVMIRPRGGDFTYTDQELRHMQQDIVHFKSVADGFVFGILTPEKEIDGEKCKALVELAAPKPCTFHRAIDETNNLEKSIESIAACGFKNVLTSGGKSSAIEGAETLKRLVIKGHENNLEVMPGGGVRSSNISQLRERTDATWFHSAAILEGGLPSSDEIKTMLSSFLT</sequence>
<evidence type="ECO:0000256" key="1">
    <source>
        <dbReference type="ARBA" id="ARBA00007768"/>
    </source>
</evidence>